<organism evidence="10 11">
    <name type="scientific">Hortaea werneckii</name>
    <name type="common">Black yeast</name>
    <name type="synonym">Cladosporium werneckii</name>
    <dbReference type="NCBI Taxonomy" id="91943"/>
    <lineage>
        <taxon>Eukaryota</taxon>
        <taxon>Fungi</taxon>
        <taxon>Dikarya</taxon>
        <taxon>Ascomycota</taxon>
        <taxon>Pezizomycotina</taxon>
        <taxon>Dothideomycetes</taxon>
        <taxon>Dothideomycetidae</taxon>
        <taxon>Mycosphaerellales</taxon>
        <taxon>Teratosphaeriaceae</taxon>
        <taxon>Hortaea</taxon>
    </lineage>
</organism>
<keyword evidence="3" id="KW-0813">Transport</keyword>
<protein>
    <recommendedName>
        <fullName evidence="12">Mitochondrial import receptor subunit TOM40</fullName>
    </recommendedName>
</protein>
<dbReference type="CDD" id="cd07305">
    <property type="entry name" value="Porin3_Tom40"/>
    <property type="match status" value="1"/>
</dbReference>
<dbReference type="Pfam" id="PF01459">
    <property type="entry name" value="Porin_3"/>
    <property type="match status" value="1"/>
</dbReference>
<dbReference type="OrthoDB" id="19656at2759"/>
<keyword evidence="9" id="KW-0472">Membrane</keyword>
<reference evidence="10 11" key="1">
    <citation type="journal article" date="2018" name="BMC Genomics">
        <title>Genomic evidence for intraspecific hybridization in a clonal and extremely halotolerant yeast.</title>
        <authorList>
            <person name="Gostincar C."/>
            <person name="Stajich J.E."/>
            <person name="Zupancic J."/>
            <person name="Zalar P."/>
            <person name="Gunde-Cimerman N."/>
        </authorList>
    </citation>
    <scope>NUCLEOTIDE SEQUENCE [LARGE SCALE GENOMIC DNA]</scope>
    <source>
        <strain evidence="10 11">EXF-2682</strain>
    </source>
</reference>
<evidence type="ECO:0000256" key="8">
    <source>
        <dbReference type="ARBA" id="ARBA00023128"/>
    </source>
</evidence>
<dbReference type="GO" id="GO:0005741">
    <property type="term" value="C:mitochondrial outer membrane"/>
    <property type="evidence" value="ECO:0007669"/>
    <property type="project" value="UniProtKB-SubCell"/>
</dbReference>
<accession>A0A3M7EMH7</accession>
<keyword evidence="7" id="KW-0653">Protein transport</keyword>
<comment type="subcellular location">
    <subcellularLocation>
        <location evidence="1">Mitochondrion outer membrane</location>
        <topology evidence="1">Multi-pass membrane protein</topology>
    </subcellularLocation>
</comment>
<proteinExistence type="inferred from homology"/>
<sequence>MGLFTMAAAALPNEKAVGALPIDTITTPQPPALDVAKPPAPRTNVFLDYVLDTYRSFQDRRAALGLSNPGSVDNISAEVQRSVFLTNQTFSGLRAELNKSFSIYPLFQISHAFSSGSQLLSPYTFLALYGTNNILCQGQLDSDASFSARFNGRIHPRLIAKAAVQIQPQSGMSPGGAQVSLEQDYTGDDFTASLKSINPSLLEGSLTGMFIGSYLQSVTPRLALGLEGVYQRPGGGMGPEAAVSYAARYKGDDWIASAQLLTQGGLQGSYWRKLTDKVETGVDVNLQFAGLSGANAMMGGPSREGSATLGAKYEFARSIFRAQVDSKGKIGCLLDKVIAPPVRVTFAGEMDHVKNAAKLGLAVSIEASGEELMEQQDKVTPAIPPF</sequence>
<evidence type="ECO:0000256" key="2">
    <source>
        <dbReference type="ARBA" id="ARBA00010510"/>
    </source>
</evidence>
<evidence type="ECO:0000256" key="1">
    <source>
        <dbReference type="ARBA" id="ARBA00004374"/>
    </source>
</evidence>
<dbReference type="GO" id="GO:0030150">
    <property type="term" value="P:protein import into mitochondrial matrix"/>
    <property type="evidence" value="ECO:0007669"/>
    <property type="project" value="InterPro"/>
</dbReference>
<evidence type="ECO:0000256" key="7">
    <source>
        <dbReference type="ARBA" id="ARBA00022927"/>
    </source>
</evidence>
<dbReference type="Gene3D" id="2.40.160.10">
    <property type="entry name" value="Porin"/>
    <property type="match status" value="1"/>
</dbReference>
<dbReference type="PANTHER" id="PTHR10802">
    <property type="entry name" value="MITOCHONDRIAL IMPORT RECEPTOR SUBUNIT TOM40"/>
    <property type="match status" value="1"/>
</dbReference>
<dbReference type="InterPro" id="IPR027246">
    <property type="entry name" value="Porin_Euk/Tom40"/>
</dbReference>
<gene>
    <name evidence="10" type="ORF">D0863_01112</name>
</gene>
<dbReference type="GO" id="GO:0008320">
    <property type="term" value="F:protein transmembrane transporter activity"/>
    <property type="evidence" value="ECO:0007669"/>
    <property type="project" value="InterPro"/>
</dbReference>
<evidence type="ECO:0000256" key="4">
    <source>
        <dbReference type="ARBA" id="ARBA00022452"/>
    </source>
</evidence>
<evidence type="ECO:0000256" key="3">
    <source>
        <dbReference type="ARBA" id="ARBA00022448"/>
    </source>
</evidence>
<comment type="caution">
    <text evidence="10">The sequence shown here is derived from an EMBL/GenBank/DDBJ whole genome shotgun (WGS) entry which is preliminary data.</text>
</comment>
<dbReference type="InterPro" id="IPR023614">
    <property type="entry name" value="Porin_dom_sf"/>
</dbReference>
<evidence type="ECO:0000256" key="5">
    <source>
        <dbReference type="ARBA" id="ARBA00022692"/>
    </source>
</evidence>
<comment type="similarity">
    <text evidence="2">Belongs to the Tom40 family.</text>
</comment>
<evidence type="ECO:0000313" key="10">
    <source>
        <dbReference type="EMBL" id="RMY77743.1"/>
    </source>
</evidence>
<keyword evidence="6" id="KW-1000">Mitochondrion outer membrane</keyword>
<evidence type="ECO:0008006" key="12">
    <source>
        <dbReference type="Google" id="ProtNLM"/>
    </source>
</evidence>
<evidence type="ECO:0000256" key="9">
    <source>
        <dbReference type="ARBA" id="ARBA00023136"/>
    </source>
</evidence>
<evidence type="ECO:0000256" key="6">
    <source>
        <dbReference type="ARBA" id="ARBA00022787"/>
    </source>
</evidence>
<dbReference type="EMBL" id="QWIP01000020">
    <property type="protein sequence ID" value="RMY77743.1"/>
    <property type="molecule type" value="Genomic_DNA"/>
</dbReference>
<keyword evidence="4" id="KW-1134">Transmembrane beta strand</keyword>
<dbReference type="VEuPathDB" id="FungiDB:BTJ68_07954"/>
<dbReference type="AlphaFoldDB" id="A0A3M7EMH7"/>
<evidence type="ECO:0000313" key="11">
    <source>
        <dbReference type="Proteomes" id="UP000269276"/>
    </source>
</evidence>
<dbReference type="Proteomes" id="UP000269276">
    <property type="component" value="Unassembled WGS sequence"/>
</dbReference>
<name>A0A3M7EMH7_HORWE</name>
<keyword evidence="8" id="KW-0496">Mitochondrion</keyword>
<dbReference type="InterPro" id="IPR037930">
    <property type="entry name" value="Tom40"/>
</dbReference>
<keyword evidence="5" id="KW-0812">Transmembrane</keyword>